<keyword evidence="3" id="KW-1185">Reference proteome</keyword>
<proteinExistence type="predicted"/>
<reference evidence="2 3" key="1">
    <citation type="journal article" date="2008" name="Chem. Biol. Interact.">
        <title>Extending the Bacillus cereus group genomics to putative food-borne pathogens of different toxicity.</title>
        <authorList>
            <person name="Lapidus A."/>
            <person name="Goltsman E."/>
            <person name="Auger S."/>
            <person name="Galleron N."/>
            <person name="Segurens B."/>
            <person name="Dossat C."/>
            <person name="Land M.L."/>
            <person name="Broussolle V."/>
            <person name="Brillard J."/>
            <person name="Guinebretiere M.H."/>
            <person name="Sanchis V."/>
            <person name="Nguen-The C."/>
            <person name="Lereclus D."/>
            <person name="Richardson P."/>
            <person name="Wincker P."/>
            <person name="Weissenbach J."/>
            <person name="Ehrlich S.D."/>
            <person name="Sorokin A."/>
        </authorList>
    </citation>
    <scope>NUCLEOTIDE SEQUENCE [LARGE SCALE GENOMIC DNA]</scope>
    <source>
        <strain evidence="3">DSM 22905 / CIP 110041 / 391-98 / NVH 391-98</strain>
    </source>
</reference>
<evidence type="ECO:0000313" key="3">
    <source>
        <dbReference type="Proteomes" id="UP000002300"/>
    </source>
</evidence>
<dbReference type="InterPro" id="IPR039519">
    <property type="entry name" value="YokE-like_PH"/>
</dbReference>
<gene>
    <name evidence="2" type="ordered locus">Bcer98_0987</name>
</gene>
<protein>
    <recommendedName>
        <fullName evidence="1">YokE-like PH domain-containing protein</fullName>
    </recommendedName>
</protein>
<dbReference type="STRING" id="315749.Bcer98_0987"/>
<dbReference type="AlphaFoldDB" id="A7GMF6"/>
<dbReference type="KEGG" id="bcy:Bcer98_0987"/>
<dbReference type="EMBL" id="CP000764">
    <property type="protein sequence ID" value="ABS21314.1"/>
    <property type="molecule type" value="Genomic_DNA"/>
</dbReference>
<dbReference type="Proteomes" id="UP000002300">
    <property type="component" value="Chromosome"/>
</dbReference>
<dbReference type="HOGENOM" id="CLU_1988145_0_0_9"/>
<evidence type="ECO:0000259" key="1">
    <source>
        <dbReference type="Pfam" id="PF14470"/>
    </source>
</evidence>
<evidence type="ECO:0000313" key="2">
    <source>
        <dbReference type="EMBL" id="ABS21314.1"/>
    </source>
</evidence>
<name>A7GMF6_BACCN</name>
<accession>A7GMF6</accession>
<feature type="domain" description="YokE-like PH" evidence="1">
    <location>
        <begin position="24"/>
        <end position="115"/>
    </location>
</feature>
<sequence>MFLNYHKERVSMDKLPTCINQYLECGEKILAYTNGLYEIDTLGFPYKYGFFIATDKKIIFYTNPPLFPAIMEGFSYKKTYFVASDDKIMFRYVDDFIKAKWIQMGGVKKFREIIKTKATFIPKFI</sequence>
<dbReference type="Pfam" id="PF14470">
    <property type="entry name" value="bPH_3"/>
    <property type="match status" value="1"/>
</dbReference>
<organism evidence="2 3">
    <name type="scientific">Bacillus cytotoxicus (strain DSM 22905 / CIP 110041 / 391-98 / NVH 391-98)</name>
    <dbReference type="NCBI Taxonomy" id="315749"/>
    <lineage>
        <taxon>Bacteria</taxon>
        <taxon>Bacillati</taxon>
        <taxon>Bacillota</taxon>
        <taxon>Bacilli</taxon>
        <taxon>Bacillales</taxon>
        <taxon>Bacillaceae</taxon>
        <taxon>Bacillus</taxon>
        <taxon>Bacillus cereus group</taxon>
    </lineage>
</organism>